<keyword evidence="6 7" id="KW-0961">Cell wall biogenesis/degradation</keyword>
<evidence type="ECO:0000256" key="6">
    <source>
        <dbReference type="ARBA" id="ARBA00023316"/>
    </source>
</evidence>
<proteinExistence type="inferred from homology"/>
<protein>
    <recommendedName>
        <fullName evidence="7">Endolytic murein transglycosylase</fullName>
        <ecNumber evidence="7">4.2.2.29</ecNumber>
    </recommendedName>
    <alternativeName>
        <fullName evidence="7">Peptidoglycan lytic transglycosylase</fullName>
    </alternativeName>
    <alternativeName>
        <fullName evidence="7">Peptidoglycan polymerization terminase</fullName>
    </alternativeName>
</protein>
<comment type="caution">
    <text evidence="8">The sequence shown here is derived from an EMBL/GenBank/DDBJ whole genome shotgun (WGS) entry which is preliminary data.</text>
</comment>
<dbReference type="Pfam" id="PF02618">
    <property type="entry name" value="YceG"/>
    <property type="match status" value="1"/>
</dbReference>
<dbReference type="EMBL" id="JADBEF010000001">
    <property type="protein sequence ID" value="MBE1566003.1"/>
    <property type="molecule type" value="Genomic_DNA"/>
</dbReference>
<dbReference type="HAMAP" id="MF_02065">
    <property type="entry name" value="MltG"/>
    <property type="match status" value="1"/>
</dbReference>
<keyword evidence="1 7" id="KW-1003">Cell membrane</keyword>
<dbReference type="RefSeq" id="WP_192780110.1">
    <property type="nucleotide sequence ID" value="NZ_BAAASY010000010.1"/>
</dbReference>
<dbReference type="EC" id="4.2.2.29" evidence="7"/>
<keyword evidence="2 7" id="KW-0812">Transmembrane</keyword>
<dbReference type="PANTHER" id="PTHR30518">
    <property type="entry name" value="ENDOLYTIC MUREIN TRANSGLYCOSYLASE"/>
    <property type="match status" value="1"/>
</dbReference>
<comment type="similarity">
    <text evidence="7">Belongs to the transglycosylase MltG family.</text>
</comment>
<evidence type="ECO:0000256" key="5">
    <source>
        <dbReference type="ARBA" id="ARBA00023239"/>
    </source>
</evidence>
<dbReference type="NCBIfam" id="TIGR00247">
    <property type="entry name" value="endolytic transglycosylase MltG"/>
    <property type="match status" value="1"/>
</dbReference>
<evidence type="ECO:0000256" key="3">
    <source>
        <dbReference type="ARBA" id="ARBA00022989"/>
    </source>
</evidence>
<dbReference type="PANTHER" id="PTHR30518:SF2">
    <property type="entry name" value="ENDOLYTIC MUREIN TRANSGLYCOSYLASE"/>
    <property type="match status" value="1"/>
</dbReference>
<reference evidence="8 9" key="1">
    <citation type="submission" date="2020-10" db="EMBL/GenBank/DDBJ databases">
        <title>Sequencing the genomes of 1000 actinobacteria strains.</title>
        <authorList>
            <person name="Klenk H.-P."/>
        </authorList>
    </citation>
    <scope>NUCLEOTIDE SEQUENCE [LARGE SCALE GENOMIC DNA]</scope>
    <source>
        <strain evidence="8 9">DSM 43748</strain>
    </source>
</reference>
<evidence type="ECO:0000256" key="1">
    <source>
        <dbReference type="ARBA" id="ARBA00022475"/>
    </source>
</evidence>
<feature type="transmembrane region" description="Helical" evidence="7">
    <location>
        <begin position="38"/>
        <end position="58"/>
    </location>
</feature>
<keyword evidence="3 7" id="KW-1133">Transmembrane helix</keyword>
<dbReference type="CDD" id="cd08010">
    <property type="entry name" value="MltG_like"/>
    <property type="match status" value="1"/>
</dbReference>
<gene>
    <name evidence="7" type="primary">mltG</name>
    <name evidence="8" type="ORF">H4W81_008782</name>
</gene>
<keyword evidence="9" id="KW-1185">Reference proteome</keyword>
<organism evidence="8 9">
    <name type="scientific">Nonomuraea africana</name>
    <dbReference type="NCBI Taxonomy" id="46171"/>
    <lineage>
        <taxon>Bacteria</taxon>
        <taxon>Bacillati</taxon>
        <taxon>Actinomycetota</taxon>
        <taxon>Actinomycetes</taxon>
        <taxon>Streptosporangiales</taxon>
        <taxon>Streptosporangiaceae</taxon>
        <taxon>Nonomuraea</taxon>
    </lineage>
</organism>
<comment type="function">
    <text evidence="7">Functions as a peptidoglycan terminase that cleaves nascent peptidoglycan strands endolytically to terminate their elongation.</text>
</comment>
<keyword evidence="4 7" id="KW-0472">Membrane</keyword>
<evidence type="ECO:0000313" key="8">
    <source>
        <dbReference type="EMBL" id="MBE1566003.1"/>
    </source>
</evidence>
<comment type="subcellular location">
    <subcellularLocation>
        <location evidence="7">Cell membrane</location>
        <topology evidence="7">Single-pass membrane protein</topology>
    </subcellularLocation>
</comment>
<feature type="site" description="Important for catalytic activity" evidence="7">
    <location>
        <position position="191"/>
    </location>
</feature>
<evidence type="ECO:0000256" key="4">
    <source>
        <dbReference type="ARBA" id="ARBA00023136"/>
    </source>
</evidence>
<keyword evidence="5 7" id="KW-0456">Lyase</keyword>
<evidence type="ECO:0000313" key="9">
    <source>
        <dbReference type="Proteomes" id="UP000661607"/>
    </source>
</evidence>
<dbReference type="Proteomes" id="UP000661607">
    <property type="component" value="Unassembled WGS sequence"/>
</dbReference>
<sequence length="313" mass="34036">MNIEDVLRETLFDMAVEEEPPPPSRFLQARRRRRRQGLVLAMAAGSVAVLAAGSTFAVQSLSPPAPVLSKPVGQRPSPARPAVLTVKEGLRLSETLSLLASATGKPAKDFVRAAEDGEALGLPAYAKGRLEGFAFPGTYEVSPSASPGEVIAAMVTRFKRAAEDVELPEGARRLHRTPLEVLTVASIIQAETFDKRDMPKVARVIYNRLNRRPAMRLQLDSTVMYGLKTYGVRATSKDLTSSSPYNTYRHAGLPPGPIGNPGVDAIEAALKPATGPWLYFVITDPGKRVMKFAASEAEFMELAEERAKNLRKR</sequence>
<evidence type="ECO:0000256" key="7">
    <source>
        <dbReference type="HAMAP-Rule" id="MF_02065"/>
    </source>
</evidence>
<name>A0ABR9KVF5_9ACTN</name>
<dbReference type="InterPro" id="IPR003770">
    <property type="entry name" value="MLTG-like"/>
</dbReference>
<comment type="catalytic activity">
    <reaction evidence="7">
        <text>a peptidoglycan chain = a peptidoglycan chain with N-acetyl-1,6-anhydromuramyl-[peptide] at the reducing end + a peptidoglycan chain with N-acetylglucosamine at the non-reducing end.</text>
        <dbReference type="EC" id="4.2.2.29"/>
    </reaction>
</comment>
<accession>A0ABR9KVF5</accession>
<evidence type="ECO:0000256" key="2">
    <source>
        <dbReference type="ARBA" id="ARBA00022692"/>
    </source>
</evidence>